<gene>
    <name evidence="3" type="ORF">DFP82_101538</name>
</gene>
<dbReference type="AlphaFoldDB" id="A0A2V4VQQ2"/>
<dbReference type="PANTHER" id="PTHR31302:SF0">
    <property type="entry name" value="TRANSMEMBRANE PROTEIN WITH METALLOPHOSPHOESTERASE DOMAIN"/>
    <property type="match status" value="1"/>
</dbReference>
<dbReference type="CDD" id="cd07385">
    <property type="entry name" value="MPP_YkuE_C"/>
    <property type="match status" value="1"/>
</dbReference>
<feature type="transmembrane region" description="Helical" evidence="1">
    <location>
        <begin position="62"/>
        <end position="85"/>
    </location>
</feature>
<reference evidence="3 4" key="1">
    <citation type="submission" date="2018-06" db="EMBL/GenBank/DDBJ databases">
        <title>Genomic Encyclopedia of Type Strains, Phase III (KMG-III): the genomes of soil and plant-associated and newly described type strains.</title>
        <authorList>
            <person name="Whitman W."/>
        </authorList>
    </citation>
    <scope>NUCLEOTIDE SEQUENCE [LARGE SCALE GENOMIC DNA]</scope>
    <source>
        <strain evidence="3 4">CECT 5889</strain>
    </source>
</reference>
<accession>A0A2V4VQQ2</accession>
<protein>
    <recommendedName>
        <fullName evidence="2">Calcineurin-like phosphoesterase domain-containing protein</fullName>
    </recommendedName>
</protein>
<feature type="transmembrane region" description="Helical" evidence="1">
    <location>
        <begin position="6"/>
        <end position="23"/>
    </location>
</feature>
<comment type="caution">
    <text evidence="3">The sequence shown here is derived from an EMBL/GenBank/DDBJ whole genome shotgun (WGS) entry which is preliminary data.</text>
</comment>
<dbReference type="InterPro" id="IPR029052">
    <property type="entry name" value="Metallo-depent_PP-like"/>
</dbReference>
<dbReference type="RefSeq" id="WP_110922166.1">
    <property type="nucleotide sequence ID" value="NZ_QJSU01000001.1"/>
</dbReference>
<evidence type="ECO:0000313" key="4">
    <source>
        <dbReference type="Proteomes" id="UP000247746"/>
    </source>
</evidence>
<feature type="domain" description="Calcineurin-like phosphoesterase" evidence="2">
    <location>
        <begin position="137"/>
        <end position="299"/>
    </location>
</feature>
<sequence>MWYFIVFTQSLAIMTSILLWWFIKPNRQSRKIILVISVFIINNAFLIYGLSDFWGERFNVYLVISILQGFMFYAGIATAVLSPLFNKLLRCRPRPKLLRVFALTAYVSIVSLAVFNAYSPVVHRLTVTTDKPLNKPMSIALVSDTHWGRWFGNHQIDKLVDLVDEQHPDVVVIAGDIMHDTTIAYDNTNMHKHLSKLKAPLGVYATLGNHDYRGYDEAIAQAVEAAGIQALDNESVLLDDSVWLVGRSDDVDQTRLSAEELLTQVDTNKPVVFLEHRPSMMDEIKALPVDLHLSGHTHGGQIFPLTMLMNWLKPLNYGTKTIEDTQFLVTSGYGFGAVPFRLGTRSEIWMITLQSATS</sequence>
<keyword evidence="1" id="KW-1133">Transmembrane helix</keyword>
<organism evidence="3 4">
    <name type="scientific">Psychrobacter fozii</name>
    <dbReference type="NCBI Taxonomy" id="198480"/>
    <lineage>
        <taxon>Bacteria</taxon>
        <taxon>Pseudomonadati</taxon>
        <taxon>Pseudomonadota</taxon>
        <taxon>Gammaproteobacteria</taxon>
        <taxon>Moraxellales</taxon>
        <taxon>Moraxellaceae</taxon>
        <taxon>Psychrobacter</taxon>
    </lineage>
</organism>
<dbReference type="SUPFAM" id="SSF56300">
    <property type="entry name" value="Metallo-dependent phosphatases"/>
    <property type="match status" value="1"/>
</dbReference>
<keyword evidence="1" id="KW-0812">Transmembrane</keyword>
<dbReference type="InterPro" id="IPR051158">
    <property type="entry name" value="Metallophosphoesterase_sf"/>
</dbReference>
<dbReference type="InterPro" id="IPR004843">
    <property type="entry name" value="Calcineurin-like_PHP"/>
</dbReference>
<dbReference type="GO" id="GO:0016787">
    <property type="term" value="F:hydrolase activity"/>
    <property type="evidence" value="ECO:0007669"/>
    <property type="project" value="InterPro"/>
</dbReference>
<keyword evidence="4" id="KW-1185">Reference proteome</keyword>
<dbReference type="Gene3D" id="3.60.21.10">
    <property type="match status" value="1"/>
</dbReference>
<dbReference type="EMBL" id="QJSU01000001">
    <property type="protein sequence ID" value="PYE41215.1"/>
    <property type="molecule type" value="Genomic_DNA"/>
</dbReference>
<feature type="transmembrane region" description="Helical" evidence="1">
    <location>
        <begin position="32"/>
        <end position="50"/>
    </location>
</feature>
<name>A0A2V4VQQ2_9GAMM</name>
<keyword evidence="1" id="KW-0472">Membrane</keyword>
<proteinExistence type="predicted"/>
<dbReference type="OrthoDB" id="9780884at2"/>
<dbReference type="PANTHER" id="PTHR31302">
    <property type="entry name" value="TRANSMEMBRANE PROTEIN WITH METALLOPHOSPHOESTERASE DOMAIN-RELATED"/>
    <property type="match status" value="1"/>
</dbReference>
<feature type="transmembrane region" description="Helical" evidence="1">
    <location>
        <begin position="97"/>
        <end position="118"/>
    </location>
</feature>
<evidence type="ECO:0000259" key="2">
    <source>
        <dbReference type="Pfam" id="PF00149"/>
    </source>
</evidence>
<dbReference type="Pfam" id="PF00149">
    <property type="entry name" value="Metallophos"/>
    <property type="match status" value="1"/>
</dbReference>
<evidence type="ECO:0000313" key="3">
    <source>
        <dbReference type="EMBL" id="PYE41215.1"/>
    </source>
</evidence>
<dbReference type="Proteomes" id="UP000247746">
    <property type="component" value="Unassembled WGS sequence"/>
</dbReference>
<evidence type="ECO:0000256" key="1">
    <source>
        <dbReference type="SAM" id="Phobius"/>
    </source>
</evidence>